<name>A0A0G1RXB2_9BACT</name>
<protein>
    <recommendedName>
        <fullName evidence="4">Glycerophosphoryl diester phosphodiesterase membrane domain-containing protein</fullName>
    </recommendedName>
</protein>
<feature type="transmembrane region" description="Helical" evidence="1">
    <location>
        <begin position="180"/>
        <end position="204"/>
    </location>
</feature>
<evidence type="ECO:0000313" key="2">
    <source>
        <dbReference type="EMBL" id="KKU61974.1"/>
    </source>
</evidence>
<feature type="transmembrane region" description="Helical" evidence="1">
    <location>
        <begin position="146"/>
        <end position="168"/>
    </location>
</feature>
<feature type="transmembrane region" description="Helical" evidence="1">
    <location>
        <begin position="272"/>
        <end position="291"/>
    </location>
</feature>
<keyword evidence="1" id="KW-1133">Transmembrane helix</keyword>
<reference evidence="2 3" key="1">
    <citation type="journal article" date="2015" name="Nature">
        <title>rRNA introns, odd ribosomes, and small enigmatic genomes across a large radiation of phyla.</title>
        <authorList>
            <person name="Brown C.T."/>
            <person name="Hug L.A."/>
            <person name="Thomas B.C."/>
            <person name="Sharon I."/>
            <person name="Castelle C.J."/>
            <person name="Singh A."/>
            <person name="Wilkins M.J."/>
            <person name="Williams K.H."/>
            <person name="Banfield J.F."/>
        </authorList>
    </citation>
    <scope>NUCLEOTIDE SEQUENCE [LARGE SCALE GENOMIC DNA]</scope>
</reference>
<accession>A0A0G1RXB2</accession>
<feature type="transmembrane region" description="Helical" evidence="1">
    <location>
        <begin position="233"/>
        <end position="266"/>
    </location>
</feature>
<dbReference type="EMBL" id="LCNT01000001">
    <property type="protein sequence ID" value="KKU61974.1"/>
    <property type="molecule type" value="Genomic_DNA"/>
</dbReference>
<keyword evidence="1" id="KW-0812">Transmembrane</keyword>
<comment type="caution">
    <text evidence="2">The sequence shown here is derived from an EMBL/GenBank/DDBJ whole genome shotgun (WGS) entry which is preliminary data.</text>
</comment>
<feature type="transmembrane region" description="Helical" evidence="1">
    <location>
        <begin position="82"/>
        <end position="104"/>
    </location>
</feature>
<organism evidence="2 3">
    <name type="scientific">Candidatus Beckwithbacteria bacterium GW2011_GWB1_47_15</name>
    <dbReference type="NCBI Taxonomy" id="1618371"/>
    <lineage>
        <taxon>Bacteria</taxon>
        <taxon>Candidatus Beckwithiibacteriota</taxon>
    </lineage>
</organism>
<proteinExistence type="predicted"/>
<dbReference type="Proteomes" id="UP000033860">
    <property type="component" value="Unassembled WGS sequence"/>
</dbReference>
<keyword evidence="1" id="KW-0472">Membrane</keyword>
<evidence type="ECO:0000313" key="3">
    <source>
        <dbReference type="Proteomes" id="UP000033860"/>
    </source>
</evidence>
<evidence type="ECO:0008006" key="4">
    <source>
        <dbReference type="Google" id="ProtNLM"/>
    </source>
</evidence>
<evidence type="ECO:0000256" key="1">
    <source>
        <dbReference type="SAM" id="Phobius"/>
    </source>
</evidence>
<dbReference type="AlphaFoldDB" id="A0A0G1RXB2"/>
<gene>
    <name evidence="2" type="ORF">UX85_C0001G0188</name>
</gene>
<sequence>MYKKILKQSFQLTATQKPLWLYGLIAAVFSGSRGVNLQSLADLPQAMPSTDTVNFGVDRYLALAETALVKIGESLARVPRPAWFVLGTTVFVTSTIYFLLHLFISQWALGALLSGINLKLNRGRPQIASASALGLKAAVPLMILQILPWFVYWSLALLVLVLAAPIFANAPESIKALVGLFLAAAALIYFTAGLILIVFTLILARRLIVQKSLRFTPAVKIAFKLARTHWRSLLKLGLINLGLTLLIGLAWATVLGLTAALGYAIYRYAQIFIVPFVLVFGPAFILLSFWLRAVTQVFLETNWTLLFNQLKR</sequence>